<sequence length="227" mass="25289">MKHPLLNRLALPSLILSLSLSLSLPAWGAVFSRIPTADPLVALTFDDGPHPGVTERILDLLREKEVKATFFVVGRMAVKSPDLVKRMADEGHTVANHTFYHNNLTTLPPENMELEWKLCNDAIEGITGRRPRFGRPPGGQYNGEVLRATKRSGLTTALWTINTADYTGKTPQQILRRIERNLRCGAVILLHDGPVETVEALPEIIDFIRRKGYRLVSLDEVIPPEAS</sequence>
<dbReference type="PROSITE" id="PS51677">
    <property type="entry name" value="NODB"/>
    <property type="match status" value="1"/>
</dbReference>
<dbReference type="GO" id="GO:0005975">
    <property type="term" value="P:carbohydrate metabolic process"/>
    <property type="evidence" value="ECO:0007669"/>
    <property type="project" value="InterPro"/>
</dbReference>
<gene>
    <name evidence="5" type="ORF">KAR29_01590</name>
</gene>
<evidence type="ECO:0000256" key="3">
    <source>
        <dbReference type="SAM" id="SignalP"/>
    </source>
</evidence>
<name>A0A9Q7ANE5_9BACT</name>
<keyword evidence="1" id="KW-0479">Metal-binding</keyword>
<evidence type="ECO:0000256" key="1">
    <source>
        <dbReference type="ARBA" id="ARBA00022723"/>
    </source>
</evidence>
<dbReference type="EMBL" id="CP072943">
    <property type="protein sequence ID" value="QTX32662.1"/>
    <property type="molecule type" value="Genomic_DNA"/>
</dbReference>
<dbReference type="AlphaFoldDB" id="A0A9Q7ANE5"/>
<dbReference type="SUPFAM" id="SSF88713">
    <property type="entry name" value="Glycoside hydrolase/deacetylase"/>
    <property type="match status" value="1"/>
</dbReference>
<organism evidence="5 6">
    <name type="scientific">Aminithiophilus ramosus</name>
    <dbReference type="NCBI Taxonomy" id="3029084"/>
    <lineage>
        <taxon>Bacteria</taxon>
        <taxon>Thermotogati</taxon>
        <taxon>Synergistota</taxon>
        <taxon>Synergistia</taxon>
        <taxon>Synergistales</taxon>
        <taxon>Aminithiophilaceae</taxon>
        <taxon>Aminithiophilus</taxon>
    </lineage>
</organism>
<reference evidence="6" key="1">
    <citation type="submission" date="2021-04" db="EMBL/GenBank/DDBJ databases">
        <title>A novel Synergistetes isolate from a pyrite-forming mixed culture.</title>
        <authorList>
            <person name="Bunk B."/>
            <person name="Sproer C."/>
            <person name="Spring S."/>
            <person name="Pester M."/>
        </authorList>
    </citation>
    <scope>NUCLEOTIDE SEQUENCE [LARGE SCALE GENOMIC DNA]</scope>
    <source>
        <strain evidence="6">J.5.4.2-T.3.5.2</strain>
    </source>
</reference>
<keyword evidence="3" id="KW-0732">Signal</keyword>
<dbReference type="CDD" id="cd10917">
    <property type="entry name" value="CE4_NodB_like_6s_7s"/>
    <property type="match status" value="1"/>
</dbReference>
<evidence type="ECO:0000259" key="4">
    <source>
        <dbReference type="PROSITE" id="PS51677"/>
    </source>
</evidence>
<evidence type="ECO:0000313" key="5">
    <source>
        <dbReference type="EMBL" id="QTX32662.1"/>
    </source>
</evidence>
<keyword evidence="6" id="KW-1185">Reference proteome</keyword>
<dbReference type="Pfam" id="PF01522">
    <property type="entry name" value="Polysacc_deac_1"/>
    <property type="match status" value="1"/>
</dbReference>
<dbReference type="PANTHER" id="PTHR10587:SF133">
    <property type="entry name" value="CHITIN DEACETYLASE 1-RELATED"/>
    <property type="match status" value="1"/>
</dbReference>
<dbReference type="PANTHER" id="PTHR10587">
    <property type="entry name" value="GLYCOSYL TRANSFERASE-RELATED"/>
    <property type="match status" value="1"/>
</dbReference>
<proteinExistence type="predicted"/>
<dbReference type="GO" id="GO:0016810">
    <property type="term" value="F:hydrolase activity, acting on carbon-nitrogen (but not peptide) bonds"/>
    <property type="evidence" value="ECO:0007669"/>
    <property type="project" value="InterPro"/>
</dbReference>
<accession>A0A9Q7ANE5</accession>
<dbReference type="InterPro" id="IPR050248">
    <property type="entry name" value="Polysacc_deacetylase_ArnD"/>
</dbReference>
<dbReference type="GO" id="GO:0016020">
    <property type="term" value="C:membrane"/>
    <property type="evidence" value="ECO:0007669"/>
    <property type="project" value="TreeGrafter"/>
</dbReference>
<dbReference type="Proteomes" id="UP000671879">
    <property type="component" value="Chromosome"/>
</dbReference>
<feature type="signal peptide" evidence="3">
    <location>
        <begin position="1"/>
        <end position="28"/>
    </location>
</feature>
<feature type="chain" id="PRO_5040437730" evidence="3">
    <location>
        <begin position="29"/>
        <end position="227"/>
    </location>
</feature>
<dbReference type="Gene3D" id="3.20.20.370">
    <property type="entry name" value="Glycoside hydrolase/deacetylase"/>
    <property type="match status" value="1"/>
</dbReference>
<dbReference type="InterPro" id="IPR002509">
    <property type="entry name" value="NODB_dom"/>
</dbReference>
<dbReference type="GO" id="GO:0046872">
    <property type="term" value="F:metal ion binding"/>
    <property type="evidence" value="ECO:0007669"/>
    <property type="project" value="UniProtKB-KW"/>
</dbReference>
<dbReference type="InterPro" id="IPR011330">
    <property type="entry name" value="Glyco_hydro/deAcase_b/a-brl"/>
</dbReference>
<evidence type="ECO:0000256" key="2">
    <source>
        <dbReference type="ARBA" id="ARBA00022801"/>
    </source>
</evidence>
<dbReference type="KEGG" id="aram:KAR29_01590"/>
<keyword evidence="2" id="KW-0378">Hydrolase</keyword>
<dbReference type="RefSeq" id="WP_274373911.1">
    <property type="nucleotide sequence ID" value="NZ_CP072943.1"/>
</dbReference>
<feature type="domain" description="NodB homology" evidence="4">
    <location>
        <begin position="39"/>
        <end position="216"/>
    </location>
</feature>
<evidence type="ECO:0000313" key="6">
    <source>
        <dbReference type="Proteomes" id="UP000671879"/>
    </source>
</evidence>
<protein>
    <submittedName>
        <fullName evidence="5">Polysaccharide deacetylase family protein</fullName>
    </submittedName>
</protein>